<dbReference type="PRINTS" id="PR00120">
    <property type="entry name" value="HATPASE"/>
</dbReference>
<feature type="transmembrane region" description="Helical" evidence="11">
    <location>
        <begin position="785"/>
        <end position="803"/>
    </location>
</feature>
<dbReference type="PATRIC" id="fig|1097667.3.peg.554"/>
<evidence type="ECO:0000313" key="14">
    <source>
        <dbReference type="Proteomes" id="UP000005143"/>
    </source>
</evidence>
<proteinExistence type="inferred from homology"/>
<keyword evidence="8 11" id="KW-1133">Transmembrane helix</keyword>
<dbReference type="SFLD" id="SFLDG00002">
    <property type="entry name" value="C1.7:_P-type_atpase_like"/>
    <property type="match status" value="1"/>
</dbReference>
<comment type="subcellular location">
    <subcellularLocation>
        <location evidence="1">Cell membrane</location>
        <topology evidence="1">Multi-pass membrane protein</topology>
    </subcellularLocation>
</comment>
<keyword evidence="7" id="KW-1278">Translocase</keyword>
<dbReference type="Pfam" id="PF13246">
    <property type="entry name" value="Cation_ATPase"/>
    <property type="match status" value="1"/>
</dbReference>
<keyword evidence="6" id="KW-0067">ATP-binding</keyword>
<dbReference type="InterPro" id="IPR006068">
    <property type="entry name" value="ATPase_P-typ_cation-transptr_C"/>
</dbReference>
<dbReference type="Gene3D" id="3.40.1110.10">
    <property type="entry name" value="Calcium-transporting ATPase, cytoplasmic domain N"/>
    <property type="match status" value="1"/>
</dbReference>
<evidence type="ECO:0000256" key="6">
    <source>
        <dbReference type="ARBA" id="ARBA00022840"/>
    </source>
</evidence>
<dbReference type="Proteomes" id="UP000005143">
    <property type="component" value="Unassembled WGS sequence"/>
</dbReference>
<dbReference type="InterPro" id="IPR004014">
    <property type="entry name" value="ATPase_P-typ_cation-transptr_N"/>
</dbReference>
<dbReference type="NCBIfam" id="TIGR01494">
    <property type="entry name" value="ATPase_P-type"/>
    <property type="match status" value="1"/>
</dbReference>
<keyword evidence="4 11" id="KW-0812">Transmembrane</keyword>
<dbReference type="SFLD" id="SFLDF00027">
    <property type="entry name" value="p-type_atpase"/>
    <property type="match status" value="1"/>
</dbReference>
<dbReference type="InterPro" id="IPR050510">
    <property type="entry name" value="Cation_transp_ATPase_P-type"/>
</dbReference>
<evidence type="ECO:0000256" key="11">
    <source>
        <dbReference type="SAM" id="Phobius"/>
    </source>
</evidence>
<dbReference type="GO" id="GO:0016887">
    <property type="term" value="F:ATP hydrolysis activity"/>
    <property type="evidence" value="ECO:0007669"/>
    <property type="project" value="InterPro"/>
</dbReference>
<dbReference type="InterPro" id="IPR044492">
    <property type="entry name" value="P_typ_ATPase_HD_dom"/>
</dbReference>
<evidence type="ECO:0000256" key="8">
    <source>
        <dbReference type="ARBA" id="ARBA00022989"/>
    </source>
</evidence>
<evidence type="ECO:0000256" key="7">
    <source>
        <dbReference type="ARBA" id="ARBA00022967"/>
    </source>
</evidence>
<name>H0E195_9ACTN</name>
<dbReference type="InterPro" id="IPR023299">
    <property type="entry name" value="ATPase_P-typ_cyto_dom_N"/>
</dbReference>
<dbReference type="AlphaFoldDB" id="H0E195"/>
<dbReference type="SUPFAM" id="SSF81653">
    <property type="entry name" value="Calcium ATPase, transduction domain A"/>
    <property type="match status" value="1"/>
</dbReference>
<sequence>MGAPSSSPPIARDPTEPAATLLRELETSSTGLTSSEARRRLDAYGPNELVRRRGADWPRQLAAQFTHPLALLLAAAAVLAQLAGMTVLTIAIVAVIVLNAALAFWQERQAVHALEALREYLPPQATVLRDGRSVSVDATTVVPGDVLLLQEGDRISADARLLSGALECDTSALTGESQTVLRSADASPVPGSLTAQPDLVFSGTSATGGDATAAVFATGMQTEIGRIAALSDQVSTEQSPLQLQVRRVAWLIALIAVGVGIAFVPLGTAVAGLPLRDAVIFAIGLLVANVPEGLLPTITLALAAGVRQLARRGALVKRLGGVETLGATDVICTDKTGTLTLNRMRVVDRWTPDAAGSDAEPKLLRAAATCTTADLDAETGDPTELALLAAARDGGVDLAVATGARRQLFHFDPTRRLMTTVDARADELWATTKGAPEEVLDRCTRIGDRPLDERQRARARAVDEQLAARGLRVLGIAERRLDRLPGRNDRDDSERGLTFLGLIAMIDPPRPEVADAVAKCHRAGIKIHVVTGDQGLTAANVAGQVGIGGAGIRIVGAEEFAALGDAELTTLLRGPEELVFARSSPEAKLRIADALRHDGHVVAMTGDGVNDAPALRRADIGVAMGRSGTEVAREAATVVLTDDDFSTIVAAVEEGRRVYSNIRKFILYIFAHAPAEVLPFLVFALSGGAVPLPLTAVQILAIDLGTETLPALALGREPVEEGTMERPPRRHGAQVIDRALLVRAWGVLGLTSAILVLGGFFFALWRAGWTPGAATDAGSALHDGYLQATSMSFLGIVACQLGTALAARAERTSLRSVGLLGNRLLLWGIAFELVVAAAVVWLPPLQEVFSTRPPDLSTLALLPAFPVVVWGVDELYRWNLRRREAR</sequence>
<protein>
    <submittedName>
        <fullName evidence="13">Cation-transporting ATPase E1-E2 family</fullName>
    </submittedName>
</protein>
<accession>H0E195</accession>
<evidence type="ECO:0000256" key="1">
    <source>
        <dbReference type="ARBA" id="ARBA00004651"/>
    </source>
</evidence>
<dbReference type="EMBL" id="AGUD01000019">
    <property type="protein sequence ID" value="EHN12534.1"/>
    <property type="molecule type" value="Genomic_DNA"/>
</dbReference>
<keyword evidence="9 11" id="KW-0472">Membrane</keyword>
<evidence type="ECO:0000256" key="2">
    <source>
        <dbReference type="ARBA" id="ARBA00005675"/>
    </source>
</evidence>
<dbReference type="RefSeq" id="WP_007570636.1">
    <property type="nucleotide sequence ID" value="NZ_AGUD01000019.1"/>
</dbReference>
<evidence type="ECO:0000256" key="5">
    <source>
        <dbReference type="ARBA" id="ARBA00022741"/>
    </source>
</evidence>
<dbReference type="PANTHER" id="PTHR43294">
    <property type="entry name" value="SODIUM/POTASSIUM-TRANSPORTING ATPASE SUBUNIT ALPHA"/>
    <property type="match status" value="1"/>
</dbReference>
<dbReference type="InterPro" id="IPR001757">
    <property type="entry name" value="P_typ_ATPase"/>
</dbReference>
<dbReference type="Gene3D" id="3.40.50.1000">
    <property type="entry name" value="HAD superfamily/HAD-like"/>
    <property type="match status" value="1"/>
</dbReference>
<dbReference type="InterPro" id="IPR023298">
    <property type="entry name" value="ATPase_P-typ_TM_dom_sf"/>
</dbReference>
<dbReference type="Pfam" id="PF00690">
    <property type="entry name" value="Cation_ATPase_N"/>
    <property type="match status" value="1"/>
</dbReference>
<dbReference type="OrthoDB" id="9814270at2"/>
<organism evidence="13 14">
    <name type="scientific">Patulibacter medicamentivorans</name>
    <dbReference type="NCBI Taxonomy" id="1097667"/>
    <lineage>
        <taxon>Bacteria</taxon>
        <taxon>Bacillati</taxon>
        <taxon>Actinomycetota</taxon>
        <taxon>Thermoleophilia</taxon>
        <taxon>Solirubrobacterales</taxon>
        <taxon>Patulibacteraceae</taxon>
        <taxon>Patulibacter</taxon>
    </lineage>
</organism>
<evidence type="ECO:0000256" key="3">
    <source>
        <dbReference type="ARBA" id="ARBA00022475"/>
    </source>
</evidence>
<dbReference type="PRINTS" id="PR00119">
    <property type="entry name" value="CATATPASE"/>
</dbReference>
<dbReference type="SUPFAM" id="SSF56784">
    <property type="entry name" value="HAD-like"/>
    <property type="match status" value="1"/>
</dbReference>
<evidence type="ECO:0000256" key="10">
    <source>
        <dbReference type="ARBA" id="ARBA00049360"/>
    </source>
</evidence>
<evidence type="ECO:0000256" key="4">
    <source>
        <dbReference type="ARBA" id="ARBA00022692"/>
    </source>
</evidence>
<dbReference type="InterPro" id="IPR036412">
    <property type="entry name" value="HAD-like_sf"/>
</dbReference>
<evidence type="ECO:0000259" key="12">
    <source>
        <dbReference type="SMART" id="SM00831"/>
    </source>
</evidence>
<dbReference type="Pfam" id="PF00689">
    <property type="entry name" value="Cation_ATPase_C"/>
    <property type="match status" value="1"/>
</dbReference>
<dbReference type="Pfam" id="PF00122">
    <property type="entry name" value="E1-E2_ATPase"/>
    <property type="match status" value="1"/>
</dbReference>
<dbReference type="InterPro" id="IPR059000">
    <property type="entry name" value="ATPase_P-type_domA"/>
</dbReference>
<dbReference type="InterPro" id="IPR018303">
    <property type="entry name" value="ATPase_P-typ_P_site"/>
</dbReference>
<feature type="domain" description="Cation-transporting P-type ATPase N-terminal" evidence="12">
    <location>
        <begin position="12"/>
        <end position="85"/>
    </location>
</feature>
<evidence type="ECO:0000313" key="13">
    <source>
        <dbReference type="EMBL" id="EHN12534.1"/>
    </source>
</evidence>
<reference evidence="13 14" key="1">
    <citation type="journal article" date="2013" name="Biodegradation">
        <title>Quantitative proteomic analysis of ibuprofen-degrading Patulibacter sp. strain I11.</title>
        <authorList>
            <person name="Almeida B."/>
            <person name="Kjeldal H."/>
            <person name="Lolas I."/>
            <person name="Knudsen A.D."/>
            <person name="Carvalho G."/>
            <person name="Nielsen K.L."/>
            <person name="Barreto Crespo M.T."/>
            <person name="Stensballe A."/>
            <person name="Nielsen J.L."/>
        </authorList>
    </citation>
    <scope>NUCLEOTIDE SEQUENCE [LARGE SCALE GENOMIC DNA]</scope>
    <source>
        <strain evidence="13 14">I11</strain>
    </source>
</reference>
<dbReference type="PROSITE" id="PS00154">
    <property type="entry name" value="ATPASE_E1_E2"/>
    <property type="match status" value="1"/>
</dbReference>
<comment type="caution">
    <text evidence="13">The sequence shown here is derived from an EMBL/GenBank/DDBJ whole genome shotgun (WGS) entry which is preliminary data.</text>
</comment>
<feature type="transmembrane region" description="Helical" evidence="11">
    <location>
        <begin position="740"/>
        <end position="765"/>
    </location>
</feature>
<feature type="transmembrane region" description="Helical" evidence="11">
    <location>
        <begin position="824"/>
        <end position="844"/>
    </location>
</feature>
<dbReference type="InterPro" id="IPR008250">
    <property type="entry name" value="ATPase_P-typ_transduc_dom_A_sf"/>
</dbReference>
<dbReference type="SUPFAM" id="SSF81665">
    <property type="entry name" value="Calcium ATPase, transmembrane domain M"/>
    <property type="match status" value="1"/>
</dbReference>
<feature type="transmembrane region" description="Helical" evidence="11">
    <location>
        <begin position="248"/>
        <end position="273"/>
    </location>
</feature>
<keyword evidence="5" id="KW-0547">Nucleotide-binding</keyword>
<dbReference type="GO" id="GO:0005524">
    <property type="term" value="F:ATP binding"/>
    <property type="evidence" value="ECO:0007669"/>
    <property type="project" value="UniProtKB-KW"/>
</dbReference>
<feature type="transmembrane region" description="Helical" evidence="11">
    <location>
        <begin position="279"/>
        <end position="303"/>
    </location>
</feature>
<dbReference type="Gene3D" id="2.70.150.10">
    <property type="entry name" value="Calcium-transporting ATPase, cytoplasmic transduction domain A"/>
    <property type="match status" value="1"/>
</dbReference>
<dbReference type="SMART" id="SM00831">
    <property type="entry name" value="Cation_ATPase_N"/>
    <property type="match status" value="1"/>
</dbReference>
<comment type="catalytic activity">
    <reaction evidence="10">
        <text>ATP + H2O = ADP + phosphate + H(+)</text>
        <dbReference type="Rhea" id="RHEA:13065"/>
        <dbReference type="ChEBI" id="CHEBI:15377"/>
        <dbReference type="ChEBI" id="CHEBI:15378"/>
        <dbReference type="ChEBI" id="CHEBI:30616"/>
        <dbReference type="ChEBI" id="CHEBI:43474"/>
        <dbReference type="ChEBI" id="CHEBI:456216"/>
    </reaction>
</comment>
<keyword evidence="3" id="KW-1003">Cell membrane</keyword>
<dbReference type="Gene3D" id="1.20.1110.10">
    <property type="entry name" value="Calcium-transporting ATPase, transmembrane domain"/>
    <property type="match status" value="1"/>
</dbReference>
<dbReference type="InterPro" id="IPR023214">
    <property type="entry name" value="HAD_sf"/>
</dbReference>
<keyword evidence="14" id="KW-1185">Reference proteome</keyword>
<dbReference type="PANTHER" id="PTHR43294:SF21">
    <property type="entry name" value="CATION TRANSPORTING ATPASE"/>
    <property type="match status" value="1"/>
</dbReference>
<dbReference type="SFLD" id="SFLDS00003">
    <property type="entry name" value="Haloacid_Dehalogenase"/>
    <property type="match status" value="1"/>
</dbReference>
<feature type="transmembrane region" description="Helical" evidence="11">
    <location>
        <begin position="856"/>
        <end position="876"/>
    </location>
</feature>
<dbReference type="GO" id="GO:0005886">
    <property type="term" value="C:plasma membrane"/>
    <property type="evidence" value="ECO:0007669"/>
    <property type="project" value="UniProtKB-SubCell"/>
</dbReference>
<evidence type="ECO:0000256" key="9">
    <source>
        <dbReference type="ARBA" id="ARBA00023136"/>
    </source>
</evidence>
<feature type="transmembrane region" description="Helical" evidence="11">
    <location>
        <begin position="86"/>
        <end position="105"/>
    </location>
</feature>
<comment type="similarity">
    <text evidence="2">Belongs to the cation transport ATPase (P-type) (TC 3.A.3) family. Type IIA subfamily.</text>
</comment>
<gene>
    <name evidence="13" type="ORF">PAI11_05570</name>
</gene>
<dbReference type="SUPFAM" id="SSF81660">
    <property type="entry name" value="Metal cation-transporting ATPase, ATP-binding domain N"/>
    <property type="match status" value="1"/>
</dbReference>